<dbReference type="Proteomes" id="UP000006365">
    <property type="component" value="Chromosome"/>
</dbReference>
<dbReference type="InterPro" id="IPR005790">
    <property type="entry name" value="DNA_polIII_delta"/>
</dbReference>
<keyword evidence="2" id="KW-0808">Transferase</keyword>
<dbReference type="Gene3D" id="1.10.8.60">
    <property type="match status" value="1"/>
</dbReference>
<dbReference type="RefSeq" id="WP_015725426.1">
    <property type="nucleotide sequence ID" value="NC_014972.1"/>
</dbReference>
<evidence type="ECO:0000313" key="9">
    <source>
        <dbReference type="Proteomes" id="UP000006365"/>
    </source>
</evidence>
<evidence type="ECO:0000256" key="5">
    <source>
        <dbReference type="ARBA" id="ARBA00022932"/>
    </source>
</evidence>
<dbReference type="EC" id="2.7.7.7" evidence="1"/>
<evidence type="ECO:0000313" key="8">
    <source>
        <dbReference type="EMBL" id="ADW18901.1"/>
    </source>
</evidence>
<dbReference type="NCBIfam" id="TIGR01128">
    <property type="entry name" value="holA"/>
    <property type="match status" value="1"/>
</dbReference>
<keyword evidence="4" id="KW-0235">DNA replication</keyword>
<protein>
    <recommendedName>
        <fullName evidence="1">DNA-directed DNA polymerase</fullName>
        <ecNumber evidence="1">2.7.7.7</ecNumber>
    </recommendedName>
</protein>
<dbReference type="AlphaFoldDB" id="A0A7U4DQ70"/>
<keyword evidence="9" id="KW-1185">Reference proteome</keyword>
<accession>A0A7U4DQ70</accession>
<dbReference type="SUPFAM" id="SSF48019">
    <property type="entry name" value="post-AAA+ oligomerization domain-like"/>
    <property type="match status" value="1"/>
</dbReference>
<dbReference type="GO" id="GO:0003677">
    <property type="term" value="F:DNA binding"/>
    <property type="evidence" value="ECO:0007669"/>
    <property type="project" value="InterPro"/>
</dbReference>
<gene>
    <name evidence="8" type="ordered locus">Despr_2767</name>
</gene>
<dbReference type="Gene3D" id="3.40.50.300">
    <property type="entry name" value="P-loop containing nucleotide triphosphate hydrolases"/>
    <property type="match status" value="1"/>
</dbReference>
<evidence type="ECO:0000256" key="1">
    <source>
        <dbReference type="ARBA" id="ARBA00012417"/>
    </source>
</evidence>
<dbReference type="GO" id="GO:0009360">
    <property type="term" value="C:DNA polymerase III complex"/>
    <property type="evidence" value="ECO:0007669"/>
    <property type="project" value="TreeGrafter"/>
</dbReference>
<comment type="catalytic activity">
    <reaction evidence="7">
        <text>DNA(n) + a 2'-deoxyribonucleoside 5'-triphosphate = DNA(n+1) + diphosphate</text>
        <dbReference type="Rhea" id="RHEA:22508"/>
        <dbReference type="Rhea" id="RHEA-COMP:17339"/>
        <dbReference type="Rhea" id="RHEA-COMP:17340"/>
        <dbReference type="ChEBI" id="CHEBI:33019"/>
        <dbReference type="ChEBI" id="CHEBI:61560"/>
        <dbReference type="ChEBI" id="CHEBI:173112"/>
        <dbReference type="EC" id="2.7.7.7"/>
    </reaction>
</comment>
<proteinExistence type="inferred from homology"/>
<dbReference type="GO" id="GO:0006261">
    <property type="term" value="P:DNA-templated DNA replication"/>
    <property type="evidence" value="ECO:0007669"/>
    <property type="project" value="TreeGrafter"/>
</dbReference>
<evidence type="ECO:0000256" key="3">
    <source>
        <dbReference type="ARBA" id="ARBA00022695"/>
    </source>
</evidence>
<keyword evidence="3" id="KW-0548">Nucleotidyltransferase</keyword>
<dbReference type="EMBL" id="CP002364">
    <property type="protein sequence ID" value="ADW18901.1"/>
    <property type="molecule type" value="Genomic_DNA"/>
</dbReference>
<name>A0A7U4DQ70_DESPD</name>
<evidence type="ECO:0000256" key="7">
    <source>
        <dbReference type="ARBA" id="ARBA00049244"/>
    </source>
</evidence>
<reference evidence="8 9" key="1">
    <citation type="journal article" date="2011" name="Stand. Genomic Sci.">
        <title>Complete genome sequence of Desulfobulbus propionicus type strain (1pr3).</title>
        <authorList>
            <person name="Pagani I."/>
            <person name="Lapidus A."/>
            <person name="Nolan M."/>
            <person name="Lucas S."/>
            <person name="Hammon N."/>
            <person name="Deshpande S."/>
            <person name="Cheng J.F."/>
            <person name="Chertkov O."/>
            <person name="Davenport K."/>
            <person name="Tapia R."/>
            <person name="Han C."/>
            <person name="Goodwin L."/>
            <person name="Pitluck S."/>
            <person name="Liolios K."/>
            <person name="Mavromatis K."/>
            <person name="Ivanova N."/>
            <person name="Mikhailova N."/>
            <person name="Pati A."/>
            <person name="Chen A."/>
            <person name="Palaniappan K."/>
            <person name="Land M."/>
            <person name="Hauser L."/>
            <person name="Chang Y.J."/>
            <person name="Jeffries C.D."/>
            <person name="Detter J.C."/>
            <person name="Brambilla E."/>
            <person name="Kannan K.P."/>
            <person name="Djao O.D."/>
            <person name="Rohde M."/>
            <person name="Pukall R."/>
            <person name="Spring S."/>
            <person name="Goker M."/>
            <person name="Sikorski J."/>
            <person name="Woyke T."/>
            <person name="Bristow J."/>
            <person name="Eisen J.A."/>
            <person name="Markowitz V."/>
            <person name="Hugenholtz P."/>
            <person name="Kyrpides N.C."/>
            <person name="Klenk H.P."/>
        </authorList>
    </citation>
    <scope>NUCLEOTIDE SEQUENCE [LARGE SCALE GENOMIC DNA]</scope>
    <source>
        <strain evidence="9">ATCC 33891 / DSM 2032 / 1pr3</strain>
    </source>
</reference>
<keyword evidence="5" id="KW-0239">DNA-directed DNA polymerase</keyword>
<dbReference type="InterPro" id="IPR027417">
    <property type="entry name" value="P-loop_NTPase"/>
</dbReference>
<comment type="similarity">
    <text evidence="6">Belongs to the DNA polymerase HolA subunit family.</text>
</comment>
<evidence type="ECO:0000256" key="4">
    <source>
        <dbReference type="ARBA" id="ARBA00022705"/>
    </source>
</evidence>
<dbReference type="KEGG" id="dpr:Despr_2767"/>
<evidence type="ECO:0000256" key="6">
    <source>
        <dbReference type="ARBA" id="ARBA00034754"/>
    </source>
</evidence>
<sequence length="456" mass="50367">MPLYTRETLTELLVRAAAAPSQVYLLFGERYLCRNAAEQLEQVLLQKTGGTVHAIDGDQEDSTATLAKLRGYSLLPGRQLYRVTDTRLFVSKQVAKRIWDRVVAAHADNKPEQAGRALRALLESGGLDPRSPNNLLDTMPAAEWQHCFGFARPSGDLSWTSALLTAQPNHTGRPATVTDPAEQLGNALAAGLPASNFLILLAEEVDKRKKLFKQLKDGQTVVDLSVESGAGAKAQKEQKAVLHELVRKTLAEQGKTLAPGLIDLLVERVGFHPVALVMELRKVMAYVGERRQIDHADIDLLVGRTRQEALFELTTALAAGNREQTLVIGDRLQENGIHPLAVVATLRNFVRNLLLCRALLEQPDIRFQPTMSAAAFQNTCLPRLKDRPQWKKELGGHPFALYMQFKTAALFPLPVLTGWMQLLLRAELRLKGSSIAAPIVLQHLLLSMLSMETAKE</sequence>
<organism evidence="8 9">
    <name type="scientific">Desulfobulbus propionicus (strain ATCC 33891 / DSM 2032 / VKM B-1956 / 1pr3)</name>
    <dbReference type="NCBI Taxonomy" id="577650"/>
    <lineage>
        <taxon>Bacteria</taxon>
        <taxon>Pseudomonadati</taxon>
        <taxon>Thermodesulfobacteriota</taxon>
        <taxon>Desulfobulbia</taxon>
        <taxon>Desulfobulbales</taxon>
        <taxon>Desulfobulbaceae</taxon>
        <taxon>Desulfobulbus</taxon>
    </lineage>
</organism>
<dbReference type="PANTHER" id="PTHR34388">
    <property type="entry name" value="DNA POLYMERASE III SUBUNIT DELTA"/>
    <property type="match status" value="1"/>
</dbReference>
<dbReference type="Gene3D" id="1.20.272.10">
    <property type="match status" value="1"/>
</dbReference>
<dbReference type="InterPro" id="IPR008921">
    <property type="entry name" value="DNA_pol3_clamp-load_cplx_C"/>
</dbReference>
<dbReference type="GO" id="GO:0003887">
    <property type="term" value="F:DNA-directed DNA polymerase activity"/>
    <property type="evidence" value="ECO:0007669"/>
    <property type="project" value="UniProtKB-KW"/>
</dbReference>
<evidence type="ECO:0000256" key="2">
    <source>
        <dbReference type="ARBA" id="ARBA00022679"/>
    </source>
</evidence>
<dbReference type="PANTHER" id="PTHR34388:SF1">
    <property type="entry name" value="DNA POLYMERASE III SUBUNIT DELTA"/>
    <property type="match status" value="1"/>
</dbReference>